<dbReference type="EMBL" id="JBBPFD010000021">
    <property type="protein sequence ID" value="KAK7882053.1"/>
    <property type="molecule type" value="Genomic_DNA"/>
</dbReference>
<feature type="compositionally biased region" description="Basic and acidic residues" evidence="2">
    <location>
        <begin position="484"/>
        <end position="505"/>
    </location>
</feature>
<name>A0AAW0MMU2_9GOBI</name>
<gene>
    <name evidence="3" type="ORF">WMY93_028227</name>
</gene>
<evidence type="ECO:0000313" key="4">
    <source>
        <dbReference type="Proteomes" id="UP001460270"/>
    </source>
</evidence>
<feature type="region of interest" description="Disordered" evidence="2">
    <location>
        <begin position="424"/>
        <end position="526"/>
    </location>
</feature>
<evidence type="ECO:0000256" key="2">
    <source>
        <dbReference type="SAM" id="MobiDB-lite"/>
    </source>
</evidence>
<feature type="coiled-coil region" evidence="1">
    <location>
        <begin position="95"/>
        <end position="129"/>
    </location>
</feature>
<protein>
    <submittedName>
        <fullName evidence="3">Uncharacterized protein</fullName>
    </submittedName>
</protein>
<feature type="coiled-coil region" evidence="1">
    <location>
        <begin position="34"/>
        <end position="61"/>
    </location>
</feature>
<feature type="coiled-coil region" evidence="1">
    <location>
        <begin position="176"/>
        <end position="224"/>
    </location>
</feature>
<proteinExistence type="predicted"/>
<keyword evidence="1" id="KW-0175">Coiled coil</keyword>
<accession>A0AAW0MMU2</accession>
<organism evidence="3 4">
    <name type="scientific">Mugilogobius chulae</name>
    <name type="common">yellowstripe goby</name>
    <dbReference type="NCBI Taxonomy" id="88201"/>
    <lineage>
        <taxon>Eukaryota</taxon>
        <taxon>Metazoa</taxon>
        <taxon>Chordata</taxon>
        <taxon>Craniata</taxon>
        <taxon>Vertebrata</taxon>
        <taxon>Euteleostomi</taxon>
        <taxon>Actinopterygii</taxon>
        <taxon>Neopterygii</taxon>
        <taxon>Teleostei</taxon>
        <taxon>Neoteleostei</taxon>
        <taxon>Acanthomorphata</taxon>
        <taxon>Gobiaria</taxon>
        <taxon>Gobiiformes</taxon>
        <taxon>Gobioidei</taxon>
        <taxon>Gobiidae</taxon>
        <taxon>Gobionellinae</taxon>
        <taxon>Mugilogobius</taxon>
    </lineage>
</organism>
<reference evidence="4" key="1">
    <citation type="submission" date="2024-04" db="EMBL/GenBank/DDBJ databases">
        <title>Salinicola lusitanus LLJ914,a marine bacterium isolated from the Okinawa Trough.</title>
        <authorList>
            <person name="Li J."/>
        </authorList>
    </citation>
    <scope>NUCLEOTIDE SEQUENCE [LARGE SCALE GENOMIC DNA]</scope>
</reference>
<comment type="caution">
    <text evidence="3">The sequence shown here is derived from an EMBL/GenBank/DDBJ whole genome shotgun (WGS) entry which is preliminary data.</text>
</comment>
<dbReference type="Proteomes" id="UP001460270">
    <property type="component" value="Unassembled WGS sequence"/>
</dbReference>
<dbReference type="AlphaFoldDB" id="A0AAW0MMU2"/>
<keyword evidence="4" id="KW-1185">Reference proteome</keyword>
<feature type="compositionally biased region" description="Polar residues" evidence="2">
    <location>
        <begin position="447"/>
        <end position="483"/>
    </location>
</feature>
<sequence>MPALQHMTVKQSVANEANTVEESCALECTGHLKMDSSEKELDEWKQKLVEAKGDIENVQVLWKEMKDEQSKTDSCNHQSELMALQDSLQQKDVVLENQHSRIKDLEQIVDELYSQLEDRSETLQKLQEQRLEDECSSVSSDEYVPEGNLELTESTELVRNNLLAMAEEDMSWQDQTKGVLAQVESMQAEMAELQKKEKELKKECNRLKSELKDFQEQLESARVTIWENEGLIKKQDTEMGILRRINASLTEESFEQKALNDQLRNKEMSLVEKNNKAVSKVTLEMVQLKRQVEEAQLVLLERDELIEKQSTKMTDLEKLVHELYNNLNDRRRTIQELRQQLDLMVEEEIFRNLAAELPFSAKEEGDFISNVELEKRHLLASVENLEKDQKTLKDQNDCLCAEVAEMKATGTCFEVANAQEELIRSEEKDVLDDGSSSDSRMEDNFEPLSQVSSPQMDSNTQVNMDSLLSDMSSCEEQLPTVSVQDKEKSNCEEREEGISDTDRLTQTELPDSDLTPPDLESPSTTTVGEAASSSWYSAAKSIAKGVVGCGSVCLAAYLGYKFGSQTWNTCDPLYLSGLSSTIQPPYF</sequence>
<evidence type="ECO:0000256" key="1">
    <source>
        <dbReference type="SAM" id="Coils"/>
    </source>
</evidence>
<feature type="coiled-coil region" evidence="1">
    <location>
        <begin position="278"/>
        <end position="402"/>
    </location>
</feature>
<evidence type="ECO:0000313" key="3">
    <source>
        <dbReference type="EMBL" id="KAK7882053.1"/>
    </source>
</evidence>